<dbReference type="RefSeq" id="WP_044526612.1">
    <property type="nucleotide sequence ID" value="NZ_CP009440.1"/>
</dbReference>
<protein>
    <recommendedName>
        <fullName evidence="5">Type I restriction modification DNA specificity domain protein</fullName>
    </recommendedName>
</protein>
<evidence type="ECO:0000256" key="2">
    <source>
        <dbReference type="ARBA" id="ARBA00023125"/>
    </source>
</evidence>
<evidence type="ECO:0008006" key="5">
    <source>
        <dbReference type="Google" id="ProtNLM"/>
    </source>
</evidence>
<sequence>MNILEMLEKQLKENKKVIENFGLKQADENEVEIRNLNRIKSARDGDRVRLLSTDDFALSGFTTDGCTNETITVDYTNLDDALANQLQPYDILIAETRNSFSNIAIIGELEDSLIADDAILIRFLGDNVENKAIALYVFLKSPLGATLISSWTLDHPFRRLSRSRARTVELPVFNDEFIAKAKSIFDNSQQLSNHISKLQSELTSLYNSVG</sequence>
<name>A0A0B6CXZ2_9GAMM</name>
<dbReference type="Proteomes" id="UP000031830">
    <property type="component" value="Chromosome"/>
</dbReference>
<keyword evidence="2" id="KW-0238">DNA-binding</keyword>
<evidence type="ECO:0000256" key="1">
    <source>
        <dbReference type="ARBA" id="ARBA00022747"/>
    </source>
</evidence>
<dbReference type="GO" id="GO:0003677">
    <property type="term" value="F:DNA binding"/>
    <property type="evidence" value="ECO:0007669"/>
    <property type="project" value="UniProtKB-KW"/>
</dbReference>
<dbReference type="EMBL" id="CP009440">
    <property type="protein sequence ID" value="AJI53745.1"/>
    <property type="molecule type" value="Genomic_DNA"/>
</dbReference>
<evidence type="ECO:0000313" key="4">
    <source>
        <dbReference type="Proteomes" id="UP000031830"/>
    </source>
</evidence>
<dbReference type="GO" id="GO:0009307">
    <property type="term" value="P:DNA restriction-modification system"/>
    <property type="evidence" value="ECO:0007669"/>
    <property type="project" value="UniProtKB-KW"/>
</dbReference>
<dbReference type="KEGG" id="fpz:LA55_1532"/>
<proteinExistence type="predicted"/>
<dbReference type="OrthoDB" id="5366216at2"/>
<reference evidence="3 4" key="1">
    <citation type="journal article" date="2015" name="Genome Announc.">
        <title>Genome sequencing of 18 francisella strains to aid in assay development and testing.</title>
        <authorList>
            <person name="Johnson S.L."/>
            <person name="Daligault H.E."/>
            <person name="Davenport K.W."/>
            <person name="Coyne S.R."/>
            <person name="Frey K.G."/>
            <person name="Koroleva G.I."/>
            <person name="Broomall S.M."/>
            <person name="Bishop-Lilly K.A."/>
            <person name="Bruce D.C."/>
            <person name="Chertkov O."/>
            <person name="Freitas T."/>
            <person name="Jaissle J."/>
            <person name="Ladner J.T."/>
            <person name="Rosenzweig C.N."/>
            <person name="Gibbons H.S."/>
            <person name="Palacios G.F."/>
            <person name="Redden C.L."/>
            <person name="Xu Y."/>
            <person name="Minogue T.D."/>
            <person name="Chain P.S."/>
        </authorList>
    </citation>
    <scope>NUCLEOTIDE SEQUENCE [LARGE SCALE GENOMIC DNA]</scope>
    <source>
        <strain evidence="3 4">GA01-2794</strain>
    </source>
</reference>
<dbReference type="InterPro" id="IPR044946">
    <property type="entry name" value="Restrct_endonuc_typeI_TRD_sf"/>
</dbReference>
<dbReference type="AlphaFoldDB" id="A0A0B6CXZ2"/>
<organism evidence="3 4">
    <name type="scientific">Francisella philomiragia</name>
    <dbReference type="NCBI Taxonomy" id="28110"/>
    <lineage>
        <taxon>Bacteria</taxon>
        <taxon>Pseudomonadati</taxon>
        <taxon>Pseudomonadota</taxon>
        <taxon>Gammaproteobacteria</taxon>
        <taxon>Thiotrichales</taxon>
        <taxon>Francisellaceae</taxon>
        <taxon>Francisella</taxon>
    </lineage>
</organism>
<dbReference type="Gene3D" id="3.90.220.20">
    <property type="entry name" value="DNA methylase specificity domains"/>
    <property type="match status" value="1"/>
</dbReference>
<keyword evidence="1" id="KW-0680">Restriction system</keyword>
<gene>
    <name evidence="3" type="ORF">LA55_1532</name>
</gene>
<evidence type="ECO:0000313" key="3">
    <source>
        <dbReference type="EMBL" id="AJI53745.1"/>
    </source>
</evidence>
<accession>A0A0B6CXZ2</accession>